<organism evidence="2 3">
    <name type="scientific">Cyanobacterium stanieri (strain ATCC 29140 / PCC 7202)</name>
    <dbReference type="NCBI Taxonomy" id="292563"/>
    <lineage>
        <taxon>Bacteria</taxon>
        <taxon>Bacillati</taxon>
        <taxon>Cyanobacteriota</taxon>
        <taxon>Cyanophyceae</taxon>
        <taxon>Oscillatoriophycideae</taxon>
        <taxon>Chroococcales</taxon>
        <taxon>Geminocystaceae</taxon>
        <taxon>Cyanobacterium</taxon>
    </lineage>
</organism>
<proteinExistence type="predicted"/>
<keyword evidence="1" id="KW-0732">Signal</keyword>
<gene>
    <name evidence="2" type="ordered locus">Cyast_1365</name>
</gene>
<feature type="signal peptide" evidence="1">
    <location>
        <begin position="1"/>
        <end position="33"/>
    </location>
</feature>
<dbReference type="Proteomes" id="UP000010483">
    <property type="component" value="Chromosome"/>
</dbReference>
<reference evidence="3" key="1">
    <citation type="journal article" date="2013" name="Proc. Natl. Acad. Sci. U.S.A.">
        <title>Improving the coverage of the cyanobacterial phylum using diversity-driven genome sequencing.</title>
        <authorList>
            <person name="Shih P.M."/>
            <person name="Wu D."/>
            <person name="Latifi A."/>
            <person name="Axen S.D."/>
            <person name="Fewer D.P."/>
            <person name="Talla E."/>
            <person name="Calteau A."/>
            <person name="Cai F."/>
            <person name="Tandeau de Marsac N."/>
            <person name="Rippka R."/>
            <person name="Herdman M."/>
            <person name="Sivonen K."/>
            <person name="Coursin T."/>
            <person name="Laurent T."/>
            <person name="Goodwin L."/>
            <person name="Nolan M."/>
            <person name="Davenport K.W."/>
            <person name="Han C.S."/>
            <person name="Rubin E.M."/>
            <person name="Eisen J.A."/>
            <person name="Woyke T."/>
            <person name="Gugger M."/>
            <person name="Kerfeld C.A."/>
        </authorList>
    </citation>
    <scope>NUCLEOTIDE SEQUENCE [LARGE SCALE GENOMIC DNA]</scope>
    <source>
        <strain evidence="3">ATCC 29140 / PCC 7202</strain>
    </source>
</reference>
<evidence type="ECO:0000256" key="1">
    <source>
        <dbReference type="SAM" id="SignalP"/>
    </source>
</evidence>
<name>K9YLQ4_CYASC</name>
<feature type="chain" id="PRO_5003938379" evidence="1">
    <location>
        <begin position="34"/>
        <end position="206"/>
    </location>
</feature>
<keyword evidence="3" id="KW-1185">Reference proteome</keyword>
<dbReference type="InterPro" id="IPR025478">
    <property type="entry name" value="COP23"/>
</dbReference>
<dbReference type="KEGG" id="csn:Cyast_1365"/>
<evidence type="ECO:0000313" key="3">
    <source>
        <dbReference type="Proteomes" id="UP000010483"/>
    </source>
</evidence>
<dbReference type="BioCyc" id="CSTA292563:G1353-1378-MONOMER"/>
<sequence>MIKCLSFSKMSKLNIFLGFLLLNCFWFSSGTFAQNSRNQYECVMDGDTPVTRVRTPRGVIQLIQWKSDYFSSSDWTPQRRCEAVTNRFQVHSDEGSLTYITYGRVNNQNVLCVADRVNLPSQPYVCKDETISKGDRTYDSVLLTLEQNDNPRQVLQELFSHSSLVGSRRGITRSINRYPEAIAIEQILEQAPVIEMETEPCLEEEM</sequence>
<dbReference type="STRING" id="292563.Cyast_1365"/>
<dbReference type="Pfam" id="PF14218">
    <property type="entry name" value="COP23"/>
    <property type="match status" value="1"/>
</dbReference>
<protein>
    <submittedName>
        <fullName evidence="2">Uncharacterized protein</fullName>
    </submittedName>
</protein>
<dbReference type="HOGENOM" id="CLU_101369_0_0_3"/>
<accession>K9YLQ4</accession>
<dbReference type="EMBL" id="CP003940">
    <property type="protein sequence ID" value="AFZ47330.1"/>
    <property type="molecule type" value="Genomic_DNA"/>
</dbReference>
<dbReference type="AlphaFoldDB" id="K9YLQ4"/>
<dbReference type="eggNOG" id="COG2335">
    <property type="taxonomic scope" value="Bacteria"/>
</dbReference>
<evidence type="ECO:0000313" key="2">
    <source>
        <dbReference type="EMBL" id="AFZ47330.1"/>
    </source>
</evidence>